<name>A0ABT9YZI7_9BACI</name>
<comment type="caution">
    <text evidence="1">The sequence shown here is derived from an EMBL/GenBank/DDBJ whole genome shotgun (WGS) entry which is preliminary data.</text>
</comment>
<organism evidence="1 2">
    <name type="scientific">Metabacillus niabensis</name>
    <dbReference type="NCBI Taxonomy" id="324854"/>
    <lineage>
        <taxon>Bacteria</taxon>
        <taxon>Bacillati</taxon>
        <taxon>Bacillota</taxon>
        <taxon>Bacilli</taxon>
        <taxon>Bacillales</taxon>
        <taxon>Bacillaceae</taxon>
        <taxon>Metabacillus</taxon>
    </lineage>
</organism>
<keyword evidence="2" id="KW-1185">Reference proteome</keyword>
<dbReference type="EMBL" id="JAUSTZ010000002">
    <property type="protein sequence ID" value="MDQ0225195.1"/>
    <property type="molecule type" value="Genomic_DNA"/>
</dbReference>
<proteinExistence type="predicted"/>
<protein>
    <submittedName>
        <fullName evidence="1">Uncharacterized protein</fullName>
    </submittedName>
</protein>
<dbReference type="RefSeq" id="WP_174879173.1">
    <property type="nucleotide sequence ID" value="NZ_CADEPK010000006.1"/>
</dbReference>
<accession>A0ABT9YZI7</accession>
<gene>
    <name evidence="1" type="ORF">J2S02_001524</name>
</gene>
<dbReference type="Proteomes" id="UP001232245">
    <property type="component" value="Unassembled WGS sequence"/>
</dbReference>
<sequence>MRRIRLYGEDIFIIRSRRVDDEGFSKAIDFLTKSNRELLKMKKSSSVLLQDKERNSIVVERINTDTFTLLVQYEINCQKVYQIQ</sequence>
<reference evidence="1 2" key="1">
    <citation type="submission" date="2023-07" db="EMBL/GenBank/DDBJ databases">
        <title>Genomic Encyclopedia of Type Strains, Phase IV (KMG-IV): sequencing the most valuable type-strain genomes for metagenomic binning, comparative biology and taxonomic classification.</title>
        <authorList>
            <person name="Goeker M."/>
        </authorList>
    </citation>
    <scope>NUCLEOTIDE SEQUENCE [LARGE SCALE GENOMIC DNA]</scope>
    <source>
        <strain evidence="1 2">DSM 17723</strain>
    </source>
</reference>
<evidence type="ECO:0000313" key="2">
    <source>
        <dbReference type="Proteomes" id="UP001232245"/>
    </source>
</evidence>
<evidence type="ECO:0000313" key="1">
    <source>
        <dbReference type="EMBL" id="MDQ0225195.1"/>
    </source>
</evidence>